<keyword evidence="2" id="KW-1185">Reference proteome</keyword>
<comment type="caution">
    <text evidence="1">The sequence shown here is derived from an EMBL/GenBank/DDBJ whole genome shotgun (WGS) entry which is preliminary data.</text>
</comment>
<reference evidence="1" key="1">
    <citation type="submission" date="2021-02" db="EMBL/GenBank/DDBJ databases">
        <authorList>
            <person name="Nowell W R."/>
        </authorList>
    </citation>
    <scope>NUCLEOTIDE SEQUENCE</scope>
</reference>
<proteinExistence type="predicted"/>
<accession>A0A820ZFI1</accession>
<dbReference type="Proteomes" id="UP000663866">
    <property type="component" value="Unassembled WGS sequence"/>
</dbReference>
<feature type="non-terminal residue" evidence="1">
    <location>
        <position position="90"/>
    </location>
</feature>
<name>A0A820ZFI1_9BILA</name>
<dbReference type="EMBL" id="CAJOBG010063614">
    <property type="protein sequence ID" value="CAF4562891.1"/>
    <property type="molecule type" value="Genomic_DNA"/>
</dbReference>
<evidence type="ECO:0000313" key="1">
    <source>
        <dbReference type="EMBL" id="CAF4562891.1"/>
    </source>
</evidence>
<sequence>MVESANHNVRSTQQIDVLTKREQELNADLIQHNLFIEKHENLFKKLLIPMFEDLFGLIAAQNQDKKGNTLDADLKCKLERYLVQLKKTRE</sequence>
<protein>
    <submittedName>
        <fullName evidence="1">Uncharacterized protein</fullName>
    </submittedName>
</protein>
<organism evidence="1 2">
    <name type="scientific">Rotaria magnacalcarata</name>
    <dbReference type="NCBI Taxonomy" id="392030"/>
    <lineage>
        <taxon>Eukaryota</taxon>
        <taxon>Metazoa</taxon>
        <taxon>Spiralia</taxon>
        <taxon>Gnathifera</taxon>
        <taxon>Rotifera</taxon>
        <taxon>Eurotatoria</taxon>
        <taxon>Bdelloidea</taxon>
        <taxon>Philodinida</taxon>
        <taxon>Philodinidae</taxon>
        <taxon>Rotaria</taxon>
    </lineage>
</organism>
<gene>
    <name evidence="1" type="ORF">OVN521_LOCUS43713</name>
</gene>
<dbReference type="AlphaFoldDB" id="A0A820ZFI1"/>
<evidence type="ECO:0000313" key="2">
    <source>
        <dbReference type="Proteomes" id="UP000663866"/>
    </source>
</evidence>